<evidence type="ECO:0000313" key="11">
    <source>
        <dbReference type="EMBL" id="CAG8981496.1"/>
    </source>
</evidence>
<protein>
    <recommendedName>
        <fullName evidence="7">Non-structural maintenance of chromosomes element 4</fullName>
    </recommendedName>
</protein>
<evidence type="ECO:0000256" key="8">
    <source>
        <dbReference type="SAM" id="MobiDB-lite"/>
    </source>
</evidence>
<dbReference type="EMBL" id="CAJVRM010000485">
    <property type="protein sequence ID" value="CAG8981496.1"/>
    <property type="molecule type" value="Genomic_DNA"/>
</dbReference>
<accession>A0A9N9QBP6</accession>
<evidence type="ECO:0000256" key="6">
    <source>
        <dbReference type="ARBA" id="ARBA00023242"/>
    </source>
</evidence>
<evidence type="ECO:0000256" key="4">
    <source>
        <dbReference type="ARBA" id="ARBA00023172"/>
    </source>
</evidence>
<comment type="similarity">
    <text evidence="2 7">Belongs to the NSE4 family.</text>
</comment>
<gene>
    <name evidence="11" type="ORF">HYALB_00003068</name>
</gene>
<evidence type="ECO:0000256" key="3">
    <source>
        <dbReference type="ARBA" id="ARBA00022763"/>
    </source>
</evidence>
<feature type="region of interest" description="Disordered" evidence="8">
    <location>
        <begin position="1"/>
        <end position="121"/>
    </location>
</feature>
<keyword evidence="3 7" id="KW-0227">DNA damage</keyword>
<evidence type="ECO:0000256" key="7">
    <source>
        <dbReference type="RuleBase" id="RU365071"/>
    </source>
</evidence>
<comment type="caution">
    <text evidence="11">The sequence shown here is derived from an EMBL/GenBank/DDBJ whole genome shotgun (WGS) entry which is preliminary data.</text>
</comment>
<feature type="compositionally biased region" description="Acidic residues" evidence="8">
    <location>
        <begin position="107"/>
        <end position="121"/>
    </location>
</feature>
<dbReference type="Proteomes" id="UP000701801">
    <property type="component" value="Unassembled WGS sequence"/>
</dbReference>
<feature type="compositionally biased region" description="Polar residues" evidence="8">
    <location>
        <begin position="32"/>
        <end position="43"/>
    </location>
</feature>
<feature type="region of interest" description="Disordered" evidence="8">
    <location>
        <begin position="220"/>
        <end position="239"/>
    </location>
</feature>
<keyword evidence="4 7" id="KW-0233">DNA recombination</keyword>
<dbReference type="PANTHER" id="PTHR16140:SF0">
    <property type="entry name" value="NON-STRUCTURAL MAINTENANCE OF CHROMOSOMES ELEMENT 4"/>
    <property type="match status" value="1"/>
</dbReference>
<dbReference type="InterPro" id="IPR029225">
    <property type="entry name" value="Nse4_Nse3-bd"/>
</dbReference>
<dbReference type="PANTHER" id="PTHR16140">
    <property type="entry name" value="NON-STRUCTURAL MAINTENANCE OF CHROMOSOMES ELEMENT 4"/>
    <property type="match status" value="1"/>
</dbReference>
<organism evidence="11 12">
    <name type="scientific">Hymenoscyphus albidus</name>
    <dbReference type="NCBI Taxonomy" id="595503"/>
    <lineage>
        <taxon>Eukaryota</taxon>
        <taxon>Fungi</taxon>
        <taxon>Dikarya</taxon>
        <taxon>Ascomycota</taxon>
        <taxon>Pezizomycotina</taxon>
        <taxon>Leotiomycetes</taxon>
        <taxon>Helotiales</taxon>
        <taxon>Helotiaceae</taxon>
        <taxon>Hymenoscyphus</taxon>
    </lineage>
</organism>
<dbReference type="GO" id="GO:0030915">
    <property type="term" value="C:Smc5-Smc6 complex"/>
    <property type="evidence" value="ECO:0007669"/>
    <property type="project" value="UniProtKB-UniRule"/>
</dbReference>
<comment type="subcellular location">
    <subcellularLocation>
        <location evidence="1 7">Nucleus</location>
    </subcellularLocation>
</comment>
<dbReference type="OrthoDB" id="361242at2759"/>
<feature type="domain" description="Non-structural maintenance of chromosome element 4 C-terminal" evidence="9">
    <location>
        <begin position="369"/>
        <end position="472"/>
    </location>
</feature>
<evidence type="ECO:0000256" key="2">
    <source>
        <dbReference type="ARBA" id="ARBA00008997"/>
    </source>
</evidence>
<feature type="compositionally biased region" description="Acidic residues" evidence="8">
    <location>
        <begin position="418"/>
        <end position="432"/>
    </location>
</feature>
<feature type="region of interest" description="Disordered" evidence="8">
    <location>
        <begin position="417"/>
        <end position="448"/>
    </location>
</feature>
<evidence type="ECO:0000256" key="1">
    <source>
        <dbReference type="ARBA" id="ARBA00004123"/>
    </source>
</evidence>
<reference evidence="11" key="1">
    <citation type="submission" date="2021-07" db="EMBL/GenBank/DDBJ databases">
        <authorList>
            <person name="Durling M."/>
        </authorList>
    </citation>
    <scope>NUCLEOTIDE SEQUENCE</scope>
</reference>
<feature type="domain" description="Nse4/EID protein Nse3/MAGE-binding" evidence="10">
    <location>
        <begin position="176"/>
        <end position="234"/>
    </location>
</feature>
<dbReference type="Pfam" id="PF15412">
    <property type="entry name" value="Nse4-Nse3_bdg"/>
    <property type="match status" value="1"/>
</dbReference>
<evidence type="ECO:0000256" key="5">
    <source>
        <dbReference type="ARBA" id="ARBA00023204"/>
    </source>
</evidence>
<evidence type="ECO:0000313" key="12">
    <source>
        <dbReference type="Proteomes" id="UP000701801"/>
    </source>
</evidence>
<dbReference type="AlphaFoldDB" id="A0A9N9QBP6"/>
<dbReference type="Pfam" id="PF08743">
    <property type="entry name" value="Nse4_C"/>
    <property type="match status" value="1"/>
</dbReference>
<proteinExistence type="inferred from homology"/>
<comment type="subunit">
    <text evidence="7">Component of the SMC5-SMC6 complex.</text>
</comment>
<dbReference type="InterPro" id="IPR014854">
    <property type="entry name" value="Nse4_C"/>
</dbReference>
<keyword evidence="6 7" id="KW-0539">Nucleus</keyword>
<evidence type="ECO:0000259" key="9">
    <source>
        <dbReference type="Pfam" id="PF08743"/>
    </source>
</evidence>
<name>A0A9N9QBP6_9HELO</name>
<sequence length="489" mass="55250">MGSRAKMSESPAMFEDDLYNATHEPPSRAQRRSNPMSPSPATSSDKENRTAQQSLDKGKGRASMASERPLSPQSERNKRKRGITLESEGQASERERSRRRRTVERNDDSEDSDNYDPDQDIEERRVLRKGLRDLTKDLADNRTEWLAVGHHGLRDTMLKANELSHKVKQTADATIDARLLVNAAELSYKKTVALTSGDNAQGVDLEIFISKCRAFMRAAPADETAAPSNTQRRRGEAEEDDGDMLNWAYLGRHACIPNIARPAVPGFLLGPLSVEKRAKRTIVRKAALKISSIQESRPEVIESSNIEKSENANLTYLCKQILARAEEVRNQATSAVEAEWAEREENGNVSEEESRALMDSYGVSSEGGIEFFKFVINPWSFGQSVENMFYVSFLIRDGKAGISTDYRGLPYLNLTSTEAEEEDEEDEDEDEEAAKRKKKDKDGPKKHQAVMSLDMGVWKEMIEIFEIKEPMIKHRKEEEHSSVGRRGWY</sequence>
<keyword evidence="5 7" id="KW-0234">DNA repair</keyword>
<comment type="function">
    <text evidence="7">Component of the SMC5-SMC6 complex, that promotes sister chromatid alignment after DNA damage and facilitates double-stranded DNA breaks (DSBs) repair via homologous recombination between sister chromatids.</text>
</comment>
<evidence type="ECO:0000259" key="10">
    <source>
        <dbReference type="Pfam" id="PF15412"/>
    </source>
</evidence>
<keyword evidence="12" id="KW-1185">Reference proteome</keyword>
<dbReference type="GO" id="GO:0005634">
    <property type="term" value="C:nucleus"/>
    <property type="evidence" value="ECO:0007669"/>
    <property type="project" value="UniProtKB-SubCell"/>
</dbReference>
<dbReference type="GO" id="GO:0006310">
    <property type="term" value="P:DNA recombination"/>
    <property type="evidence" value="ECO:0007669"/>
    <property type="project" value="UniProtKB-UniRule"/>
</dbReference>
<dbReference type="GO" id="GO:0006281">
    <property type="term" value="P:DNA repair"/>
    <property type="evidence" value="ECO:0007669"/>
    <property type="project" value="UniProtKB-UniRule"/>
</dbReference>
<dbReference type="InterPro" id="IPR027786">
    <property type="entry name" value="Nse4/EID"/>
</dbReference>